<evidence type="ECO:0000313" key="5">
    <source>
        <dbReference type="EMBL" id="MBW3129130.1"/>
    </source>
</evidence>
<evidence type="ECO:0000313" key="6">
    <source>
        <dbReference type="Proteomes" id="UP000826188"/>
    </source>
</evidence>
<reference evidence="5 6" key="1">
    <citation type="submission" date="2021-07" db="EMBL/GenBank/DDBJ databases">
        <title>Hymenobacter profundi sp. nov., isolated from deep-sea water.</title>
        <authorList>
            <person name="Kim M.K."/>
        </authorList>
    </citation>
    <scope>NUCLEOTIDE SEQUENCE [LARGE SCALE GENOMIC DNA]</scope>
    <source>
        <strain evidence="5 6">M2</strain>
    </source>
</reference>
<gene>
    <name evidence="5" type="ORF">KYK14_11240</name>
</gene>
<evidence type="ECO:0000256" key="3">
    <source>
        <dbReference type="SAM" id="SignalP"/>
    </source>
</evidence>
<evidence type="ECO:0000259" key="4">
    <source>
        <dbReference type="Pfam" id="PF01103"/>
    </source>
</evidence>
<keyword evidence="2" id="KW-0472">Membrane</keyword>
<dbReference type="InterPro" id="IPR000184">
    <property type="entry name" value="Bac_surfAg_D15"/>
</dbReference>
<feature type="chain" id="PRO_5045954340" evidence="3">
    <location>
        <begin position="20"/>
        <end position="439"/>
    </location>
</feature>
<keyword evidence="3" id="KW-0732">Signal</keyword>
<dbReference type="EMBL" id="JAHWGL010000040">
    <property type="protein sequence ID" value="MBW3129130.1"/>
    <property type="molecule type" value="Genomic_DNA"/>
</dbReference>
<dbReference type="Proteomes" id="UP000826188">
    <property type="component" value="Unassembled WGS sequence"/>
</dbReference>
<name>A0ABS6X004_9BACT</name>
<dbReference type="Pfam" id="PF01103">
    <property type="entry name" value="Omp85"/>
    <property type="match status" value="1"/>
</dbReference>
<feature type="domain" description="Bacterial surface antigen (D15)" evidence="4">
    <location>
        <begin position="146"/>
        <end position="439"/>
    </location>
</feature>
<comment type="subcellular location">
    <subcellularLocation>
        <location evidence="1">Membrane</location>
    </subcellularLocation>
</comment>
<organism evidence="5 6">
    <name type="scientific">Hymenobacter profundi</name>
    <dbReference type="NCBI Taxonomy" id="1982110"/>
    <lineage>
        <taxon>Bacteria</taxon>
        <taxon>Pseudomonadati</taxon>
        <taxon>Bacteroidota</taxon>
        <taxon>Cytophagia</taxon>
        <taxon>Cytophagales</taxon>
        <taxon>Hymenobacteraceae</taxon>
        <taxon>Hymenobacter</taxon>
    </lineage>
</organism>
<dbReference type="RefSeq" id="WP_219158897.1">
    <property type="nucleotide sequence ID" value="NZ_JAHWGL010000040.1"/>
</dbReference>
<feature type="signal peptide" evidence="3">
    <location>
        <begin position="1"/>
        <end position="19"/>
    </location>
</feature>
<evidence type="ECO:0000256" key="2">
    <source>
        <dbReference type="ARBA" id="ARBA00023136"/>
    </source>
</evidence>
<comment type="caution">
    <text evidence="5">The sequence shown here is derived from an EMBL/GenBank/DDBJ whole genome shotgun (WGS) entry which is preliminary data.</text>
</comment>
<accession>A0ABS6X004</accession>
<proteinExistence type="predicted"/>
<evidence type="ECO:0000256" key="1">
    <source>
        <dbReference type="ARBA" id="ARBA00004370"/>
    </source>
</evidence>
<keyword evidence="6" id="KW-1185">Reference proteome</keyword>
<protein>
    <submittedName>
        <fullName evidence="5">Outer membrane protein assembly factor</fullName>
    </submittedName>
</protein>
<sequence length="439" mass="48540">MRFLYLPLVLSGLALSAAAQSTAPYSVVAPPPASPTLLASAAEPIKTPAPTLGLLADRQPATSLLTPRRVSARKLDFSPSDKPSFIPVPVAFYQQETGFAVGAAILPVWRFGTDTTVRKSNARLLAWFSQKKQTTIQLTHTIFTPGEKFYFSGELSYYDLQFDYFGVGNNTRKSDKVQIQYPLFVFDEKALVRAAPNLFVGVRYRLTNLGDVKLQNSDRYNSTTNQPVVYNELANFRGLGEQRKGTISSGVGPSLLYDGRDNVLATYRGNFVDAHILFNGGALGSDYRFTRYQIDARHFNPLFGSNNTILALQFMGQYHSGDVPFRELGGMGGTLGGAIYNNAYLMRGIYEARFRDRQFTTVQAEIRQKLIWRFDIAAFIAAGQVGYDLNDYTFDGTKLAGGVGARFRFNRRDRLNIRLDYGVGSGGNSGIIFAVGEAF</sequence>